<dbReference type="RefSeq" id="WP_108107325.1">
    <property type="nucleotide sequence ID" value="NZ_QASN01000018.1"/>
</dbReference>
<accession>A0A2T5P921</accession>
<dbReference type="AlphaFoldDB" id="A0A2T5P921"/>
<comment type="caution">
    <text evidence="2">The sequence shown here is derived from an EMBL/GenBank/DDBJ whole genome shotgun (WGS) entry which is preliminary data.</text>
</comment>
<gene>
    <name evidence="2" type="ORF">DBO85_11000</name>
</gene>
<dbReference type="SUPFAM" id="SSF51126">
    <property type="entry name" value="Pectin lyase-like"/>
    <property type="match status" value="1"/>
</dbReference>
<keyword evidence="3" id="KW-1185">Reference proteome</keyword>
<dbReference type="NCBIfam" id="NF041518">
    <property type="entry name" value="choice_anch_Q"/>
    <property type="match status" value="1"/>
</dbReference>
<dbReference type="EMBL" id="QASN01000018">
    <property type="protein sequence ID" value="PTU74217.1"/>
    <property type="molecule type" value="Genomic_DNA"/>
</dbReference>
<protein>
    <submittedName>
        <fullName evidence="2">Uncharacterized protein</fullName>
    </submittedName>
</protein>
<sequence length="144" mass="14909">MLVNVTIADNFGLVALHNLGRMSVRNSIVAGNVEIRDEGPNRIANCRNGAGGVFRARGMLLGQDGYGCAADLPIDDASTFTQILGPLTEQPGAPALHPLLEGSPAIDAGIGSCSATDQRKVPRPQDGNGDGVAVCDLGAYERQP</sequence>
<evidence type="ECO:0000256" key="1">
    <source>
        <dbReference type="SAM" id="MobiDB-lite"/>
    </source>
</evidence>
<dbReference type="InterPro" id="IPR059226">
    <property type="entry name" value="Choice_anch_Q_dom"/>
</dbReference>
<name>A0A2T5P921_9PSED</name>
<organism evidence="2 3">
    <name type="scientific">Pseudomonas mangrovi</name>
    <dbReference type="NCBI Taxonomy" id="2161748"/>
    <lineage>
        <taxon>Bacteria</taxon>
        <taxon>Pseudomonadati</taxon>
        <taxon>Pseudomonadota</taxon>
        <taxon>Gammaproteobacteria</taxon>
        <taxon>Pseudomonadales</taxon>
        <taxon>Pseudomonadaceae</taxon>
        <taxon>Pseudomonas</taxon>
    </lineage>
</organism>
<evidence type="ECO:0000313" key="3">
    <source>
        <dbReference type="Proteomes" id="UP000244064"/>
    </source>
</evidence>
<reference evidence="2 3" key="1">
    <citation type="submission" date="2018-04" db="EMBL/GenBank/DDBJ databases">
        <title>Pseudomonas sp. nov., isolated from mangrove soil.</title>
        <authorList>
            <person name="Chen C."/>
        </authorList>
    </citation>
    <scope>NUCLEOTIDE SEQUENCE [LARGE SCALE GENOMIC DNA]</scope>
    <source>
        <strain evidence="2 3">TC-11</strain>
    </source>
</reference>
<dbReference type="OrthoDB" id="6772040at2"/>
<proteinExistence type="predicted"/>
<evidence type="ECO:0000313" key="2">
    <source>
        <dbReference type="EMBL" id="PTU74217.1"/>
    </source>
</evidence>
<feature type="region of interest" description="Disordered" evidence="1">
    <location>
        <begin position="110"/>
        <end position="144"/>
    </location>
</feature>
<dbReference type="InterPro" id="IPR011050">
    <property type="entry name" value="Pectin_lyase_fold/virulence"/>
</dbReference>
<dbReference type="Proteomes" id="UP000244064">
    <property type="component" value="Unassembled WGS sequence"/>
</dbReference>